<evidence type="ECO:0000256" key="3">
    <source>
        <dbReference type="ARBA" id="ARBA00004629"/>
    </source>
</evidence>
<evidence type="ECO:0000256" key="19">
    <source>
        <dbReference type="SAM" id="MobiDB-lite"/>
    </source>
</evidence>
<evidence type="ECO:0000256" key="5">
    <source>
        <dbReference type="ARBA" id="ARBA00022454"/>
    </source>
</evidence>
<keyword evidence="13" id="KW-0206">Cytoskeleton</keyword>
<evidence type="ECO:0000256" key="14">
    <source>
        <dbReference type="ARBA" id="ARBA00023242"/>
    </source>
</evidence>
<evidence type="ECO:0000256" key="17">
    <source>
        <dbReference type="ARBA" id="ARBA00044112"/>
    </source>
</evidence>
<dbReference type="EMBL" id="JBEVYD010000012">
    <property type="protein sequence ID" value="KAL3228903.1"/>
    <property type="molecule type" value="Genomic_DNA"/>
</dbReference>
<accession>A0ABR4NM64</accession>
<keyword evidence="12" id="KW-0175">Coiled coil</keyword>
<evidence type="ECO:0000256" key="15">
    <source>
        <dbReference type="ARBA" id="ARBA00023306"/>
    </source>
</evidence>
<keyword evidence="21" id="KW-1185">Reference proteome</keyword>
<keyword evidence="10" id="KW-0159">Chromosome partition</keyword>
<protein>
    <recommendedName>
        <fullName evidence="17">DASH complex subunit SPC34</fullName>
    </recommendedName>
    <alternativeName>
        <fullName evidence="18">Outer kinetochore protein SPC34</fullName>
    </alternativeName>
</protein>
<gene>
    <name evidence="20" type="ORF">RNJ44_01990</name>
</gene>
<organism evidence="20 21">
    <name type="scientific">Nakaseomyces bracarensis</name>
    <dbReference type="NCBI Taxonomy" id="273131"/>
    <lineage>
        <taxon>Eukaryota</taxon>
        <taxon>Fungi</taxon>
        <taxon>Dikarya</taxon>
        <taxon>Ascomycota</taxon>
        <taxon>Saccharomycotina</taxon>
        <taxon>Saccharomycetes</taxon>
        <taxon>Saccharomycetales</taxon>
        <taxon>Saccharomycetaceae</taxon>
        <taxon>Nakaseomyces</taxon>
    </lineage>
</organism>
<evidence type="ECO:0000256" key="16">
    <source>
        <dbReference type="ARBA" id="ARBA00023328"/>
    </source>
</evidence>
<keyword evidence="6" id="KW-0963">Cytoplasm</keyword>
<reference evidence="20 21" key="1">
    <citation type="submission" date="2024-05" db="EMBL/GenBank/DDBJ databases">
        <title>Long read based assembly of the Candida bracarensis genome reveals expanded adhesin content.</title>
        <authorList>
            <person name="Marcet-Houben M."/>
            <person name="Ksiezopolska E."/>
            <person name="Gabaldon T."/>
        </authorList>
    </citation>
    <scope>NUCLEOTIDE SEQUENCE [LARGE SCALE GENOMIC DNA]</scope>
    <source>
        <strain evidence="20 21">CBM6</strain>
    </source>
</reference>
<evidence type="ECO:0000256" key="8">
    <source>
        <dbReference type="ARBA" id="ARBA00022701"/>
    </source>
</evidence>
<keyword evidence="15" id="KW-0131">Cell cycle</keyword>
<sequence length="307" mass="35421">MGESMNTCLDEIKGSLESISSLYFKPPGIFHNAMIRISDDSQSSNSLNDKIKNLIKGCDPKEESTLFQLEKKNHTLRRKDGRQALFQYLEQRDRNLKRNRRLGYPEKVPVIHVPNEFYIREHNEELLLDAQRSKRLKTMRGSLLNNNDTMNSNTNTLLADLSHKNIGLMATLSRKFEGNEDIKHLLTALQNGSVILDDLPQTDKKNRRKTLFVEDFSMKTILTLLDEVLEMCPTDDYRKGSIEFHDVAKELEEEAERLQDEIQKQNEELVSRSKPSSANSSSSGVQKLIEKERQKIEFLESQLSNLH</sequence>
<evidence type="ECO:0000256" key="11">
    <source>
        <dbReference type="ARBA" id="ARBA00022838"/>
    </source>
</evidence>
<feature type="region of interest" description="Disordered" evidence="19">
    <location>
        <begin position="262"/>
        <end position="287"/>
    </location>
</feature>
<dbReference type="Pfam" id="PF08657">
    <property type="entry name" value="DASH_Spc34"/>
    <property type="match status" value="1"/>
</dbReference>
<keyword evidence="7" id="KW-0132">Cell division</keyword>
<evidence type="ECO:0000256" key="10">
    <source>
        <dbReference type="ARBA" id="ARBA00022829"/>
    </source>
</evidence>
<evidence type="ECO:0000256" key="4">
    <source>
        <dbReference type="ARBA" id="ARBA00008491"/>
    </source>
</evidence>
<feature type="compositionally biased region" description="Basic and acidic residues" evidence="19">
    <location>
        <begin position="262"/>
        <end position="271"/>
    </location>
</feature>
<keyword evidence="16" id="KW-0137">Centromere</keyword>
<evidence type="ECO:0000313" key="21">
    <source>
        <dbReference type="Proteomes" id="UP001623330"/>
    </source>
</evidence>
<feature type="compositionally biased region" description="Low complexity" evidence="19">
    <location>
        <begin position="272"/>
        <end position="283"/>
    </location>
</feature>
<keyword evidence="9" id="KW-0498">Mitosis</keyword>
<proteinExistence type="inferred from homology"/>
<evidence type="ECO:0000313" key="20">
    <source>
        <dbReference type="EMBL" id="KAL3228903.1"/>
    </source>
</evidence>
<keyword evidence="11" id="KW-0995">Kinetochore</keyword>
<evidence type="ECO:0000256" key="1">
    <source>
        <dbReference type="ARBA" id="ARBA00004123"/>
    </source>
</evidence>
<evidence type="ECO:0000256" key="2">
    <source>
        <dbReference type="ARBA" id="ARBA00004186"/>
    </source>
</evidence>
<evidence type="ECO:0000256" key="9">
    <source>
        <dbReference type="ARBA" id="ARBA00022776"/>
    </source>
</evidence>
<evidence type="ECO:0000256" key="12">
    <source>
        <dbReference type="ARBA" id="ARBA00023054"/>
    </source>
</evidence>
<evidence type="ECO:0000256" key="13">
    <source>
        <dbReference type="ARBA" id="ARBA00023212"/>
    </source>
</evidence>
<name>A0ABR4NM64_9SACH</name>
<evidence type="ECO:0000256" key="7">
    <source>
        <dbReference type="ARBA" id="ARBA00022618"/>
    </source>
</evidence>
<keyword evidence="14" id="KW-0539">Nucleus</keyword>
<evidence type="ECO:0000256" key="18">
    <source>
        <dbReference type="ARBA" id="ARBA00044346"/>
    </source>
</evidence>
<keyword evidence="8" id="KW-0493">Microtubule</keyword>
<comment type="subcellular location">
    <subcellularLocation>
        <location evidence="3">Chromosome</location>
        <location evidence="3">Centromere</location>
        <location evidence="3">Kinetochore</location>
    </subcellularLocation>
    <subcellularLocation>
        <location evidence="2">Cytoplasm</location>
        <location evidence="2">Cytoskeleton</location>
        <location evidence="2">Spindle</location>
    </subcellularLocation>
    <subcellularLocation>
        <location evidence="1">Nucleus</location>
    </subcellularLocation>
</comment>
<comment type="similarity">
    <text evidence="4">Belongs to the DASH complex SPC34 family.</text>
</comment>
<dbReference type="InterPro" id="IPR013966">
    <property type="entry name" value="Spc34"/>
</dbReference>
<comment type="caution">
    <text evidence="20">The sequence shown here is derived from an EMBL/GenBank/DDBJ whole genome shotgun (WGS) entry which is preliminary data.</text>
</comment>
<keyword evidence="5" id="KW-0158">Chromosome</keyword>
<evidence type="ECO:0000256" key="6">
    <source>
        <dbReference type="ARBA" id="ARBA00022490"/>
    </source>
</evidence>
<dbReference type="Proteomes" id="UP001623330">
    <property type="component" value="Unassembled WGS sequence"/>
</dbReference>